<gene>
    <name evidence="2" type="ORF">MAR_ORF165</name>
</gene>
<name>D2XAG9_GBMV</name>
<keyword evidence="1" id="KW-0472">Membrane</keyword>
<dbReference type="OrthoDB" id="26411at10239"/>
<reference evidence="2 3" key="1">
    <citation type="journal article" date="2009" name="Proc. Natl. Acad. Sci. U.S.A.">
        <title>Giant Marseillevirus highlights the role of amoebae as a melting pot in emergence of chimeric microorganisms.</title>
        <authorList>
            <person name="Boyer M."/>
            <person name="Yutin N."/>
            <person name="Pagnier I."/>
            <person name="Barrassi L."/>
            <person name="Fournous G."/>
            <person name="Espinosa L."/>
            <person name="Robert C."/>
            <person name="Azza S."/>
            <person name="Sun S."/>
            <person name="Rossmann M.G."/>
            <person name="Suzan-Monti M."/>
            <person name="La Scola B."/>
            <person name="Koonin E.V."/>
            <person name="Raoult D."/>
        </authorList>
    </citation>
    <scope>NUCLEOTIDE SEQUENCE [LARGE SCALE GENOMIC DNA]</scope>
    <source>
        <strain evidence="2 3">T19</strain>
    </source>
</reference>
<keyword evidence="1" id="KW-0812">Transmembrane</keyword>
<dbReference type="Proteomes" id="UP000029780">
    <property type="component" value="Segment"/>
</dbReference>
<organismHost>
    <name type="scientific">Acanthamoeba</name>
    <dbReference type="NCBI Taxonomy" id="5754"/>
</organismHost>
<keyword evidence="3" id="KW-1185">Reference proteome</keyword>
<dbReference type="RefSeq" id="YP_003406908.1">
    <property type="nucleotide sequence ID" value="NC_013756.1"/>
</dbReference>
<dbReference type="GeneID" id="8746402"/>
<feature type="transmembrane region" description="Helical" evidence="1">
    <location>
        <begin position="6"/>
        <end position="34"/>
    </location>
</feature>
<dbReference type="KEGG" id="vg:8746402"/>
<organism evidence="2 3">
    <name type="scientific">Marseillevirus marseillevirus</name>
    <name type="common">GBM</name>
    <dbReference type="NCBI Taxonomy" id="694581"/>
    <lineage>
        <taxon>Viruses</taxon>
        <taxon>Varidnaviria</taxon>
        <taxon>Bamfordvirae</taxon>
        <taxon>Nucleocytoviricota</taxon>
        <taxon>Megaviricetes</taxon>
        <taxon>Pimascovirales</taxon>
        <taxon>Pimascovirales incertae sedis</taxon>
        <taxon>Marseilleviridae</taxon>
        <taxon>Marseillevirus</taxon>
        <taxon>Marseillevirus massiliense</taxon>
    </lineage>
</organism>
<keyword evidence="1" id="KW-1133">Transmembrane helix</keyword>
<accession>D2XAG9</accession>
<protein>
    <submittedName>
        <fullName evidence="2">Small membrane protein</fullName>
    </submittedName>
</protein>
<evidence type="ECO:0000256" key="1">
    <source>
        <dbReference type="SAM" id="Phobius"/>
    </source>
</evidence>
<proteinExistence type="predicted"/>
<evidence type="ECO:0000313" key="3">
    <source>
        <dbReference type="Proteomes" id="UP000029780"/>
    </source>
</evidence>
<sequence length="69" mass="7939">MVLSYVVVAVMLWMGIPTPTLVATVASFGVGYLLKARETNMLRYEIGELRRSLCKKTEQRRKEILQIEH</sequence>
<evidence type="ECO:0000313" key="2">
    <source>
        <dbReference type="EMBL" id="ADB03946.1"/>
    </source>
</evidence>
<dbReference type="EMBL" id="GU071086">
    <property type="protein sequence ID" value="ADB03946.1"/>
    <property type="molecule type" value="Genomic_DNA"/>
</dbReference>